<dbReference type="SMART" id="SM00186">
    <property type="entry name" value="FBG"/>
    <property type="match status" value="1"/>
</dbReference>
<gene>
    <name evidence="3" type="ORF">MNOR_LOCUS32671</name>
</gene>
<evidence type="ECO:0000313" key="4">
    <source>
        <dbReference type="Proteomes" id="UP001497623"/>
    </source>
</evidence>
<dbReference type="PANTHER" id="PTHR19143">
    <property type="entry name" value="FIBRINOGEN/TENASCIN/ANGIOPOEITIN"/>
    <property type="match status" value="1"/>
</dbReference>
<comment type="caution">
    <text evidence="3">The sequence shown here is derived from an EMBL/GenBank/DDBJ whole genome shotgun (WGS) entry which is preliminary data.</text>
</comment>
<feature type="domain" description="Fibrinogen C-terminal" evidence="2">
    <location>
        <begin position="84"/>
        <end position="309"/>
    </location>
</feature>
<dbReference type="InterPro" id="IPR050373">
    <property type="entry name" value="Fibrinogen_C-term_domain"/>
</dbReference>
<dbReference type="InterPro" id="IPR014716">
    <property type="entry name" value="Fibrinogen_a/b/g_C_1"/>
</dbReference>
<dbReference type="InterPro" id="IPR002181">
    <property type="entry name" value="Fibrinogen_a/b/g_C_dom"/>
</dbReference>
<feature type="non-terminal residue" evidence="3">
    <location>
        <position position="1"/>
    </location>
</feature>
<name>A0AAV2S5X9_MEGNR</name>
<dbReference type="PROSITE" id="PS51406">
    <property type="entry name" value="FIBRINOGEN_C_2"/>
    <property type="match status" value="1"/>
</dbReference>
<dbReference type="Pfam" id="PF00147">
    <property type="entry name" value="Fibrinogen_C"/>
    <property type="match status" value="1"/>
</dbReference>
<keyword evidence="4" id="KW-1185">Reference proteome</keyword>
<accession>A0AAV2S5X9</accession>
<evidence type="ECO:0000313" key="3">
    <source>
        <dbReference type="EMBL" id="CAL4161714.1"/>
    </source>
</evidence>
<dbReference type="GO" id="GO:0005615">
    <property type="term" value="C:extracellular space"/>
    <property type="evidence" value="ECO:0007669"/>
    <property type="project" value="TreeGrafter"/>
</dbReference>
<dbReference type="CDD" id="cd00087">
    <property type="entry name" value="FReD"/>
    <property type="match status" value="1"/>
</dbReference>
<dbReference type="Proteomes" id="UP001497623">
    <property type="component" value="Unassembled WGS sequence"/>
</dbReference>
<organism evidence="3 4">
    <name type="scientific">Meganyctiphanes norvegica</name>
    <name type="common">Northern krill</name>
    <name type="synonym">Thysanopoda norvegica</name>
    <dbReference type="NCBI Taxonomy" id="48144"/>
    <lineage>
        <taxon>Eukaryota</taxon>
        <taxon>Metazoa</taxon>
        <taxon>Ecdysozoa</taxon>
        <taxon>Arthropoda</taxon>
        <taxon>Crustacea</taxon>
        <taxon>Multicrustacea</taxon>
        <taxon>Malacostraca</taxon>
        <taxon>Eumalacostraca</taxon>
        <taxon>Eucarida</taxon>
        <taxon>Euphausiacea</taxon>
        <taxon>Euphausiidae</taxon>
        <taxon>Meganyctiphanes</taxon>
    </lineage>
</organism>
<evidence type="ECO:0000259" key="2">
    <source>
        <dbReference type="PROSITE" id="PS51406"/>
    </source>
</evidence>
<dbReference type="EMBL" id="CAXKWB010044948">
    <property type="protein sequence ID" value="CAL4161714.1"/>
    <property type="molecule type" value="Genomic_DNA"/>
</dbReference>
<dbReference type="SUPFAM" id="SSF56496">
    <property type="entry name" value="Fibrinogen C-terminal domain-like"/>
    <property type="match status" value="1"/>
</dbReference>
<evidence type="ECO:0000256" key="1">
    <source>
        <dbReference type="SAM" id="SignalP"/>
    </source>
</evidence>
<proteinExistence type="predicted"/>
<dbReference type="InterPro" id="IPR036056">
    <property type="entry name" value="Fibrinogen-like_C"/>
</dbReference>
<sequence>VPLPTSMLPFRITCVVLVLAVTLVNIGSAESGIHPRGPRDCGDVYIAGGQLEGYYAVFPKNTAPDEADLVYCDVSDGMLPANSSGHRAHPKNCQDLSDTGMSESGINVVYPYAEHPESPVVVYCEQSLLGGGWTVFQRRDNYATQLDFYRSFDEYSLGFGNVGTEFWLGNDILNEITQQSVNELYVELTSFADVTKYANYKVFDIANKTAPTRPYQLTVSHYSGDAGDALQRHNGMGFTTFDADNDLAVEDNCAVKYKGGWWYYFGYSSNLNGIYFEEGKDDVTSANWYFISGNHESLKRIRMMTRPMKQQ</sequence>
<feature type="signal peptide" evidence="1">
    <location>
        <begin position="1"/>
        <end position="29"/>
    </location>
</feature>
<protein>
    <recommendedName>
        <fullName evidence="2">Fibrinogen C-terminal domain-containing protein</fullName>
    </recommendedName>
</protein>
<dbReference type="AlphaFoldDB" id="A0AAV2S5X9"/>
<dbReference type="Gene3D" id="3.90.215.10">
    <property type="entry name" value="Gamma Fibrinogen, chain A, domain 1"/>
    <property type="match status" value="1"/>
</dbReference>
<reference evidence="3 4" key="1">
    <citation type="submission" date="2024-05" db="EMBL/GenBank/DDBJ databases">
        <authorList>
            <person name="Wallberg A."/>
        </authorList>
    </citation>
    <scope>NUCLEOTIDE SEQUENCE [LARGE SCALE GENOMIC DNA]</scope>
</reference>
<feature type="chain" id="PRO_5043763561" description="Fibrinogen C-terminal domain-containing protein" evidence="1">
    <location>
        <begin position="30"/>
        <end position="311"/>
    </location>
</feature>
<keyword evidence="1" id="KW-0732">Signal</keyword>